<evidence type="ECO:0000313" key="2">
    <source>
        <dbReference type="EMBL" id="ORX86168.1"/>
    </source>
</evidence>
<proteinExistence type="predicted"/>
<keyword evidence="3" id="KW-1185">Reference proteome</keyword>
<reference evidence="2 3" key="1">
    <citation type="submission" date="2016-08" db="EMBL/GenBank/DDBJ databases">
        <title>A Parts List for Fungal Cellulosomes Revealed by Comparative Genomics.</title>
        <authorList>
            <consortium name="DOE Joint Genome Institute"/>
            <person name="Haitjema C.H."/>
            <person name="Gilmore S.P."/>
            <person name="Henske J.K."/>
            <person name="Solomon K.V."/>
            <person name="De Groot R."/>
            <person name="Kuo A."/>
            <person name="Mondo S.J."/>
            <person name="Salamov A.A."/>
            <person name="Labutti K."/>
            <person name="Zhao Z."/>
            <person name="Chiniquy J."/>
            <person name="Barry K."/>
            <person name="Brewer H.M."/>
            <person name="Purvine S.O."/>
            <person name="Wright A.T."/>
            <person name="Boxma B."/>
            <person name="Van Alen T."/>
            <person name="Hackstein J.H."/>
            <person name="Baker S.E."/>
            <person name="Grigoriev I.V."/>
            <person name="O'Malley M.A."/>
        </authorList>
    </citation>
    <scope>NUCLEOTIDE SEQUENCE [LARGE SCALE GENOMIC DNA]</scope>
    <source>
        <strain evidence="2 3">S4</strain>
    </source>
</reference>
<comment type="caution">
    <text evidence="2">The sequence shown here is derived from an EMBL/GenBank/DDBJ whole genome shotgun (WGS) entry which is preliminary data.</text>
</comment>
<organism evidence="2 3">
    <name type="scientific">Anaeromyces robustus</name>
    <dbReference type="NCBI Taxonomy" id="1754192"/>
    <lineage>
        <taxon>Eukaryota</taxon>
        <taxon>Fungi</taxon>
        <taxon>Fungi incertae sedis</taxon>
        <taxon>Chytridiomycota</taxon>
        <taxon>Chytridiomycota incertae sedis</taxon>
        <taxon>Neocallimastigomycetes</taxon>
        <taxon>Neocallimastigales</taxon>
        <taxon>Neocallimastigaceae</taxon>
        <taxon>Anaeromyces</taxon>
    </lineage>
</organism>
<sequence>MKYNKLLLVIISNIVLSLFIQNTFGIPIDTENLTIIKRRNIFDEFFKFIDEHNPSNNVNYGPNDHSYCRRCDRFWN</sequence>
<feature type="signal peptide" evidence="1">
    <location>
        <begin position="1"/>
        <end position="25"/>
    </location>
</feature>
<gene>
    <name evidence="2" type="ORF">BCR32DRAFT_275556</name>
</gene>
<accession>A0A1Y1XK87</accession>
<evidence type="ECO:0000256" key="1">
    <source>
        <dbReference type="SAM" id="SignalP"/>
    </source>
</evidence>
<dbReference type="EMBL" id="MCFG01000024">
    <property type="protein sequence ID" value="ORX86168.1"/>
    <property type="molecule type" value="Genomic_DNA"/>
</dbReference>
<name>A0A1Y1XK87_9FUNG</name>
<reference evidence="2 3" key="2">
    <citation type="submission" date="2016-08" db="EMBL/GenBank/DDBJ databases">
        <title>Pervasive Adenine N6-methylation of Active Genes in Fungi.</title>
        <authorList>
            <consortium name="DOE Joint Genome Institute"/>
            <person name="Mondo S.J."/>
            <person name="Dannebaum R.O."/>
            <person name="Kuo R.C."/>
            <person name="Labutti K."/>
            <person name="Haridas S."/>
            <person name="Kuo A."/>
            <person name="Salamov A."/>
            <person name="Ahrendt S.R."/>
            <person name="Lipzen A."/>
            <person name="Sullivan W."/>
            <person name="Andreopoulos W.B."/>
            <person name="Clum A."/>
            <person name="Lindquist E."/>
            <person name="Daum C."/>
            <person name="Ramamoorthy G.K."/>
            <person name="Gryganskyi A."/>
            <person name="Culley D."/>
            <person name="Magnuson J.K."/>
            <person name="James T.Y."/>
            <person name="O'Malley M.A."/>
            <person name="Stajich J.E."/>
            <person name="Spatafora J.W."/>
            <person name="Visel A."/>
            <person name="Grigoriev I.V."/>
        </authorList>
    </citation>
    <scope>NUCLEOTIDE SEQUENCE [LARGE SCALE GENOMIC DNA]</scope>
    <source>
        <strain evidence="2 3">S4</strain>
    </source>
</reference>
<evidence type="ECO:0000313" key="3">
    <source>
        <dbReference type="Proteomes" id="UP000193944"/>
    </source>
</evidence>
<dbReference type="Proteomes" id="UP000193944">
    <property type="component" value="Unassembled WGS sequence"/>
</dbReference>
<protein>
    <submittedName>
        <fullName evidence="2">Uncharacterized protein</fullName>
    </submittedName>
</protein>
<dbReference type="AlphaFoldDB" id="A0A1Y1XK87"/>
<keyword evidence="1" id="KW-0732">Signal</keyword>
<feature type="chain" id="PRO_5012960130" evidence="1">
    <location>
        <begin position="26"/>
        <end position="76"/>
    </location>
</feature>